<organism evidence="2 3">
    <name type="scientific">Parathielavia hyrcaniae</name>
    <dbReference type="NCBI Taxonomy" id="113614"/>
    <lineage>
        <taxon>Eukaryota</taxon>
        <taxon>Fungi</taxon>
        <taxon>Dikarya</taxon>
        <taxon>Ascomycota</taxon>
        <taxon>Pezizomycotina</taxon>
        <taxon>Sordariomycetes</taxon>
        <taxon>Sordariomycetidae</taxon>
        <taxon>Sordariales</taxon>
        <taxon>Chaetomiaceae</taxon>
        <taxon>Parathielavia</taxon>
    </lineage>
</organism>
<evidence type="ECO:0000313" key="2">
    <source>
        <dbReference type="EMBL" id="KAK4105990.1"/>
    </source>
</evidence>
<evidence type="ECO:0000256" key="1">
    <source>
        <dbReference type="SAM" id="MobiDB-lite"/>
    </source>
</evidence>
<dbReference type="AlphaFoldDB" id="A0AAN6Q9C9"/>
<protein>
    <submittedName>
        <fullName evidence="2">Uncharacterized protein</fullName>
    </submittedName>
</protein>
<dbReference type="Proteomes" id="UP001305647">
    <property type="component" value="Unassembled WGS sequence"/>
</dbReference>
<feature type="region of interest" description="Disordered" evidence="1">
    <location>
        <begin position="69"/>
        <end position="88"/>
    </location>
</feature>
<keyword evidence="3" id="KW-1185">Reference proteome</keyword>
<proteinExistence type="predicted"/>
<feature type="compositionally biased region" description="Basic and acidic residues" evidence="1">
    <location>
        <begin position="71"/>
        <end position="84"/>
    </location>
</feature>
<dbReference type="EMBL" id="MU863624">
    <property type="protein sequence ID" value="KAK4105990.1"/>
    <property type="molecule type" value="Genomic_DNA"/>
</dbReference>
<reference evidence="2" key="2">
    <citation type="submission" date="2023-05" db="EMBL/GenBank/DDBJ databases">
        <authorList>
            <consortium name="Lawrence Berkeley National Laboratory"/>
            <person name="Steindorff A."/>
            <person name="Hensen N."/>
            <person name="Bonometti L."/>
            <person name="Westerberg I."/>
            <person name="Brannstrom I.O."/>
            <person name="Guillou S."/>
            <person name="Cros-Aarteil S."/>
            <person name="Calhoun S."/>
            <person name="Haridas S."/>
            <person name="Kuo A."/>
            <person name="Mondo S."/>
            <person name="Pangilinan J."/>
            <person name="Riley R."/>
            <person name="Labutti K."/>
            <person name="Andreopoulos B."/>
            <person name="Lipzen A."/>
            <person name="Chen C."/>
            <person name="Yanf M."/>
            <person name="Daum C."/>
            <person name="Ng V."/>
            <person name="Clum A."/>
            <person name="Ohm R."/>
            <person name="Martin F."/>
            <person name="Silar P."/>
            <person name="Natvig D."/>
            <person name="Lalanne C."/>
            <person name="Gautier V."/>
            <person name="Ament-Velasquez S.L."/>
            <person name="Kruys A."/>
            <person name="Hutchinson M.I."/>
            <person name="Powell A.J."/>
            <person name="Barry K."/>
            <person name="Miller A.N."/>
            <person name="Grigoriev I.V."/>
            <person name="Debuchy R."/>
            <person name="Gladieux P."/>
            <person name="Thoren M.H."/>
            <person name="Johannesson H."/>
        </authorList>
    </citation>
    <scope>NUCLEOTIDE SEQUENCE</scope>
    <source>
        <strain evidence="2">CBS 757.83</strain>
    </source>
</reference>
<evidence type="ECO:0000313" key="3">
    <source>
        <dbReference type="Proteomes" id="UP001305647"/>
    </source>
</evidence>
<gene>
    <name evidence="2" type="ORF">N658DRAFT_502533</name>
</gene>
<accession>A0AAN6Q9C9</accession>
<comment type="caution">
    <text evidence="2">The sequence shown here is derived from an EMBL/GenBank/DDBJ whole genome shotgun (WGS) entry which is preliminary data.</text>
</comment>
<name>A0AAN6Q9C9_9PEZI</name>
<reference evidence="2" key="1">
    <citation type="journal article" date="2023" name="Mol. Phylogenet. Evol.">
        <title>Genome-scale phylogeny and comparative genomics of the fungal order Sordariales.</title>
        <authorList>
            <person name="Hensen N."/>
            <person name="Bonometti L."/>
            <person name="Westerberg I."/>
            <person name="Brannstrom I.O."/>
            <person name="Guillou S."/>
            <person name="Cros-Aarteil S."/>
            <person name="Calhoun S."/>
            <person name="Haridas S."/>
            <person name="Kuo A."/>
            <person name="Mondo S."/>
            <person name="Pangilinan J."/>
            <person name="Riley R."/>
            <person name="LaButti K."/>
            <person name="Andreopoulos B."/>
            <person name="Lipzen A."/>
            <person name="Chen C."/>
            <person name="Yan M."/>
            <person name="Daum C."/>
            <person name="Ng V."/>
            <person name="Clum A."/>
            <person name="Steindorff A."/>
            <person name="Ohm R.A."/>
            <person name="Martin F."/>
            <person name="Silar P."/>
            <person name="Natvig D.O."/>
            <person name="Lalanne C."/>
            <person name="Gautier V."/>
            <person name="Ament-Velasquez S.L."/>
            <person name="Kruys A."/>
            <person name="Hutchinson M.I."/>
            <person name="Powell A.J."/>
            <person name="Barry K."/>
            <person name="Miller A.N."/>
            <person name="Grigoriev I.V."/>
            <person name="Debuchy R."/>
            <person name="Gladieux P."/>
            <person name="Hiltunen Thoren M."/>
            <person name="Johannesson H."/>
        </authorList>
    </citation>
    <scope>NUCLEOTIDE SEQUENCE</scope>
    <source>
        <strain evidence="2">CBS 757.83</strain>
    </source>
</reference>
<sequence>MNNSRFQSLTARFTPHNLRTSFRRSLSSSSSSSSMTSSRASVRDSSPTSSPVSSSVNSIVFAHKSSTLEMHGGDADERPPHILEPRPAATFCSLEERMMSF</sequence>
<feature type="region of interest" description="Disordered" evidence="1">
    <location>
        <begin position="20"/>
        <end position="56"/>
    </location>
</feature>